<dbReference type="SUPFAM" id="SSF51182">
    <property type="entry name" value="RmlC-like cupins"/>
    <property type="match status" value="1"/>
</dbReference>
<evidence type="ECO:0000256" key="1">
    <source>
        <dbReference type="ARBA" id="ARBA00000757"/>
    </source>
</evidence>
<dbReference type="InterPro" id="IPR014710">
    <property type="entry name" value="RmlC-like_jellyroll"/>
</dbReference>
<keyword evidence="5" id="KW-0479">Metal-binding</keyword>
<evidence type="ECO:0000256" key="6">
    <source>
        <dbReference type="ARBA" id="ARBA00022833"/>
    </source>
</evidence>
<comment type="caution">
    <text evidence="9">The sequence shown here is derived from an EMBL/GenBank/DDBJ whole genome shotgun (WGS) entry which is preliminary data.</text>
</comment>
<dbReference type="EC" id="5.3.1.8" evidence="4"/>
<dbReference type="InterPro" id="IPR016305">
    <property type="entry name" value="Mannose-6-P_Isomerase"/>
</dbReference>
<proteinExistence type="inferred from homology"/>
<feature type="domain" description="Phosphomannose isomerase type I catalytic" evidence="8">
    <location>
        <begin position="3"/>
        <end position="169"/>
    </location>
</feature>
<dbReference type="NCBIfam" id="TIGR00218">
    <property type="entry name" value="manA"/>
    <property type="match status" value="1"/>
</dbReference>
<dbReference type="Gene3D" id="1.10.441.10">
    <property type="entry name" value="Phosphomannose Isomerase, domain 2"/>
    <property type="match status" value="1"/>
</dbReference>
<keyword evidence="7 9" id="KW-0413">Isomerase</keyword>
<comment type="cofactor">
    <cofactor evidence="2">
        <name>Zn(2+)</name>
        <dbReference type="ChEBI" id="CHEBI:29105"/>
    </cofactor>
</comment>
<keyword evidence="6" id="KW-0862">Zinc</keyword>
<gene>
    <name evidence="9" type="primary">manA</name>
    <name evidence="9" type="ORF">ACFSUQ_04425</name>
</gene>
<dbReference type="Proteomes" id="UP001597453">
    <property type="component" value="Unassembled WGS sequence"/>
</dbReference>
<dbReference type="InterPro" id="IPR046457">
    <property type="entry name" value="PMI_typeI_cat"/>
</dbReference>
<dbReference type="Gene3D" id="2.60.120.10">
    <property type="entry name" value="Jelly Rolls"/>
    <property type="match status" value="2"/>
</dbReference>
<dbReference type="InterPro" id="IPR001250">
    <property type="entry name" value="Man6P_Isoase-1"/>
</dbReference>
<evidence type="ECO:0000256" key="7">
    <source>
        <dbReference type="ARBA" id="ARBA00023235"/>
    </source>
</evidence>
<protein>
    <recommendedName>
        <fullName evidence="4">mannose-6-phosphate isomerase</fullName>
        <ecNumber evidence="4">5.3.1.8</ecNumber>
    </recommendedName>
</protein>
<dbReference type="Pfam" id="PF20511">
    <property type="entry name" value="PMI_typeI_cat"/>
    <property type="match status" value="1"/>
</dbReference>
<keyword evidence="10" id="KW-1185">Reference proteome</keyword>
<evidence type="ECO:0000256" key="2">
    <source>
        <dbReference type="ARBA" id="ARBA00001947"/>
    </source>
</evidence>
<evidence type="ECO:0000313" key="10">
    <source>
        <dbReference type="Proteomes" id="UP001597453"/>
    </source>
</evidence>
<comment type="similarity">
    <text evidence="3">Belongs to the mannose-6-phosphate isomerase type 1 family.</text>
</comment>
<dbReference type="PIRSF" id="PIRSF001480">
    <property type="entry name" value="Mannose-6-phosphate_isomerase"/>
    <property type="match status" value="1"/>
</dbReference>
<name>A0ABW5RJ63_9MICO</name>
<dbReference type="CDD" id="cd07011">
    <property type="entry name" value="cupin_PMI_type_I_N"/>
    <property type="match status" value="1"/>
</dbReference>
<dbReference type="PANTHER" id="PTHR10309:SF0">
    <property type="entry name" value="MANNOSE-6-PHOSPHATE ISOMERASE"/>
    <property type="match status" value="1"/>
</dbReference>
<dbReference type="PANTHER" id="PTHR10309">
    <property type="entry name" value="MANNOSE-6-PHOSPHATE ISOMERASE"/>
    <property type="match status" value="1"/>
</dbReference>
<dbReference type="InterPro" id="IPR011051">
    <property type="entry name" value="RmlC_Cupin_sf"/>
</dbReference>
<organism evidence="9 10">
    <name type="scientific">Gulosibacter bifidus</name>
    <dbReference type="NCBI Taxonomy" id="272239"/>
    <lineage>
        <taxon>Bacteria</taxon>
        <taxon>Bacillati</taxon>
        <taxon>Actinomycetota</taxon>
        <taxon>Actinomycetes</taxon>
        <taxon>Micrococcales</taxon>
        <taxon>Microbacteriaceae</taxon>
        <taxon>Gulosibacter</taxon>
    </lineage>
</organism>
<dbReference type="PRINTS" id="PR00714">
    <property type="entry name" value="MAN6PISMRASE"/>
</dbReference>
<evidence type="ECO:0000259" key="8">
    <source>
        <dbReference type="Pfam" id="PF20511"/>
    </source>
</evidence>
<dbReference type="EMBL" id="JBHUNF010000002">
    <property type="protein sequence ID" value="MFD2674544.1"/>
    <property type="molecule type" value="Genomic_DNA"/>
</dbReference>
<evidence type="ECO:0000313" key="9">
    <source>
        <dbReference type="EMBL" id="MFD2674544.1"/>
    </source>
</evidence>
<evidence type="ECO:0000256" key="5">
    <source>
        <dbReference type="ARBA" id="ARBA00022723"/>
    </source>
</evidence>
<reference evidence="10" key="1">
    <citation type="journal article" date="2019" name="Int. J. Syst. Evol. Microbiol.">
        <title>The Global Catalogue of Microorganisms (GCM) 10K type strain sequencing project: providing services to taxonomists for standard genome sequencing and annotation.</title>
        <authorList>
            <consortium name="The Broad Institute Genomics Platform"/>
            <consortium name="The Broad Institute Genome Sequencing Center for Infectious Disease"/>
            <person name="Wu L."/>
            <person name="Ma J."/>
        </authorList>
    </citation>
    <scope>NUCLEOTIDE SEQUENCE [LARGE SCALE GENOMIC DNA]</scope>
    <source>
        <strain evidence="10">TISTR 1511</strain>
    </source>
</reference>
<evidence type="ECO:0000256" key="3">
    <source>
        <dbReference type="ARBA" id="ARBA00010772"/>
    </source>
</evidence>
<dbReference type="RefSeq" id="WP_066058918.1">
    <property type="nucleotide sequence ID" value="NZ_JBHUNF010000002.1"/>
</dbReference>
<dbReference type="GO" id="GO:0004476">
    <property type="term" value="F:mannose-6-phosphate isomerase activity"/>
    <property type="evidence" value="ECO:0007669"/>
    <property type="project" value="UniProtKB-EC"/>
</dbReference>
<sequence length="434" mass="45993">MLLSIQNSPMRYSWGAKGAISQVIGSGAALVEPENAADANGSAPIQAELWLGAHHGSPSQLVDAEVVPGCRDLRDVIAQHPETALGPLAAGLREGEAPQLPFLMKVLAAAQPLSLQAHPKLAEARAGFALENERGVPMDAPNRNYRDASHKPELLIALTETMDALAGFRAQAEVCELVTAIADAAPENLAFQVFTRRVREAESEGAMLELVAWLLSDDPEVAAAVPALDSWLDDAPTSAERCRYPRERRNLARIRAAFPDDAGCLTALLMNHVALKRGEAIYVQAGVLHAYIDGVGIEVMAASDNVLRGGLTPKHIDVPELLRVLRASPTPPPFLAPLNLEHGLQLFKPEEPDFQVQRVCGDDVSVKAHFVGPAILLGLNGPLTVTGASGECVTLNQGDSYFITPEEAPVHIAGAGDCVLASAGIEPGTALPLR</sequence>
<accession>A0ABW5RJ63</accession>
<comment type="catalytic activity">
    <reaction evidence="1">
        <text>D-mannose 6-phosphate = D-fructose 6-phosphate</text>
        <dbReference type="Rhea" id="RHEA:12356"/>
        <dbReference type="ChEBI" id="CHEBI:58735"/>
        <dbReference type="ChEBI" id="CHEBI:61527"/>
        <dbReference type="EC" id="5.3.1.8"/>
    </reaction>
</comment>
<evidence type="ECO:0000256" key="4">
    <source>
        <dbReference type="ARBA" id="ARBA00011956"/>
    </source>
</evidence>